<name>A0A0C3CNG5_PILCF</name>
<feature type="compositionally biased region" description="Low complexity" evidence="5">
    <location>
        <begin position="206"/>
        <end position="219"/>
    </location>
</feature>
<gene>
    <name evidence="7" type="ORF">PILCRDRAFT_811783</name>
</gene>
<keyword evidence="2 6" id="KW-0812">Transmembrane</keyword>
<dbReference type="InParanoid" id="A0A0C3CNG5"/>
<dbReference type="GO" id="GO:0005789">
    <property type="term" value="C:endoplasmic reticulum membrane"/>
    <property type="evidence" value="ECO:0007669"/>
    <property type="project" value="InterPro"/>
</dbReference>
<feature type="transmembrane region" description="Helical" evidence="6">
    <location>
        <begin position="167"/>
        <end position="185"/>
    </location>
</feature>
<evidence type="ECO:0008006" key="9">
    <source>
        <dbReference type="Google" id="ProtNLM"/>
    </source>
</evidence>
<dbReference type="PANTHER" id="PTHR12665">
    <property type="entry name" value="ORMDL PROTEINS"/>
    <property type="match status" value="1"/>
</dbReference>
<protein>
    <recommendedName>
        <fullName evidence="9">Orm1 type endoplasmic reticulum protein</fullName>
    </recommendedName>
</protein>
<feature type="compositionally biased region" description="Polar residues" evidence="5">
    <location>
        <begin position="240"/>
        <end position="250"/>
    </location>
</feature>
<accession>A0A0C3CNG5</accession>
<dbReference type="FunCoup" id="A0A0C3CNG5">
    <property type="interactions" value="253"/>
</dbReference>
<dbReference type="HOGENOM" id="CLU_072117_1_1_1"/>
<reference evidence="7 8" key="1">
    <citation type="submission" date="2014-04" db="EMBL/GenBank/DDBJ databases">
        <authorList>
            <consortium name="DOE Joint Genome Institute"/>
            <person name="Kuo A."/>
            <person name="Tarkka M."/>
            <person name="Buscot F."/>
            <person name="Kohler A."/>
            <person name="Nagy L.G."/>
            <person name="Floudas D."/>
            <person name="Copeland A."/>
            <person name="Barry K.W."/>
            <person name="Cichocki N."/>
            <person name="Veneault-Fourrey C."/>
            <person name="LaButti K."/>
            <person name="Lindquist E.A."/>
            <person name="Lipzen A."/>
            <person name="Lundell T."/>
            <person name="Morin E."/>
            <person name="Murat C."/>
            <person name="Sun H."/>
            <person name="Tunlid A."/>
            <person name="Henrissat B."/>
            <person name="Grigoriev I.V."/>
            <person name="Hibbett D.S."/>
            <person name="Martin F."/>
            <person name="Nordberg H.P."/>
            <person name="Cantor M.N."/>
            <person name="Hua S.X."/>
        </authorList>
    </citation>
    <scope>NUCLEOTIDE SEQUENCE [LARGE SCALE GENOMIC DNA]</scope>
    <source>
        <strain evidence="7 8">F 1598</strain>
    </source>
</reference>
<evidence type="ECO:0000256" key="6">
    <source>
        <dbReference type="SAM" id="Phobius"/>
    </source>
</evidence>
<comment type="subcellular location">
    <subcellularLocation>
        <location evidence="1">Membrane</location>
        <topology evidence="1">Multi-pass membrane protein</topology>
    </subcellularLocation>
</comment>
<organism evidence="7 8">
    <name type="scientific">Piloderma croceum (strain F 1598)</name>
    <dbReference type="NCBI Taxonomy" id="765440"/>
    <lineage>
        <taxon>Eukaryota</taxon>
        <taxon>Fungi</taxon>
        <taxon>Dikarya</taxon>
        <taxon>Basidiomycota</taxon>
        <taxon>Agaricomycotina</taxon>
        <taxon>Agaricomycetes</taxon>
        <taxon>Agaricomycetidae</taxon>
        <taxon>Atheliales</taxon>
        <taxon>Atheliaceae</taxon>
        <taxon>Piloderma</taxon>
    </lineage>
</organism>
<keyword evidence="4 6" id="KW-0472">Membrane</keyword>
<feature type="region of interest" description="Disordered" evidence="5">
    <location>
        <begin position="204"/>
        <end position="250"/>
    </location>
</feature>
<evidence type="ECO:0000313" key="7">
    <source>
        <dbReference type="EMBL" id="KIM91262.1"/>
    </source>
</evidence>
<proteinExistence type="predicted"/>
<keyword evidence="3 6" id="KW-1133">Transmembrane helix</keyword>
<dbReference type="InterPro" id="IPR007203">
    <property type="entry name" value="ORMDL"/>
</dbReference>
<evidence type="ECO:0000256" key="5">
    <source>
        <dbReference type="SAM" id="MobiDB-lite"/>
    </source>
</evidence>
<dbReference type="Proteomes" id="UP000054166">
    <property type="component" value="Unassembled WGS sequence"/>
</dbReference>
<reference evidence="8" key="2">
    <citation type="submission" date="2015-01" db="EMBL/GenBank/DDBJ databases">
        <title>Evolutionary Origins and Diversification of the Mycorrhizal Mutualists.</title>
        <authorList>
            <consortium name="DOE Joint Genome Institute"/>
            <consortium name="Mycorrhizal Genomics Consortium"/>
            <person name="Kohler A."/>
            <person name="Kuo A."/>
            <person name="Nagy L.G."/>
            <person name="Floudas D."/>
            <person name="Copeland A."/>
            <person name="Barry K.W."/>
            <person name="Cichocki N."/>
            <person name="Veneault-Fourrey C."/>
            <person name="LaButti K."/>
            <person name="Lindquist E.A."/>
            <person name="Lipzen A."/>
            <person name="Lundell T."/>
            <person name="Morin E."/>
            <person name="Murat C."/>
            <person name="Riley R."/>
            <person name="Ohm R."/>
            <person name="Sun H."/>
            <person name="Tunlid A."/>
            <person name="Henrissat B."/>
            <person name="Grigoriev I.V."/>
            <person name="Hibbett D.S."/>
            <person name="Martin F."/>
        </authorList>
    </citation>
    <scope>NUCLEOTIDE SEQUENCE [LARGE SCALE GENOMIC DNA]</scope>
    <source>
        <strain evidence="8">F 1598</strain>
    </source>
</reference>
<evidence type="ECO:0000256" key="2">
    <source>
        <dbReference type="ARBA" id="ARBA00022692"/>
    </source>
</evidence>
<evidence type="ECO:0000256" key="4">
    <source>
        <dbReference type="ARBA" id="ARBA00023136"/>
    </source>
</evidence>
<dbReference type="STRING" id="765440.A0A0C3CNG5"/>
<dbReference type="AlphaFoldDB" id="A0A0C3CNG5"/>
<evidence type="ECO:0000256" key="3">
    <source>
        <dbReference type="ARBA" id="ARBA00022989"/>
    </source>
</evidence>
<feature type="transmembrane region" description="Helical" evidence="6">
    <location>
        <begin position="96"/>
        <end position="114"/>
    </location>
</feature>
<keyword evidence="8" id="KW-1185">Reference proteome</keyword>
<sequence>MASSMNRPTSIKLPPLSSVATTQGGHMKPRGRSGSIVKMEEVGDHSTEETLDQSAYVNINASWVNAKGAWLIHIVLILFGKIVIDTIPKMTQQISWTLVNLCYLSLSYLMFHWVTGMPFDSELHGGAYDDLTLWEQIDDGAQYTPAKKWLLSVPIMLFLASTHYTNYNPWLFAVNLTALILLAIIPKLPQLHRQRVRFMAEGSGLPTPTTPISPSFSMSNSTVTSRPGSRPVSTIKPKSDLSQITDAHFQ</sequence>
<dbReference type="OrthoDB" id="1932233at2759"/>
<feature type="region of interest" description="Disordered" evidence="5">
    <location>
        <begin position="1"/>
        <end position="32"/>
    </location>
</feature>
<dbReference type="Pfam" id="PF04061">
    <property type="entry name" value="ORMDL"/>
    <property type="match status" value="1"/>
</dbReference>
<evidence type="ECO:0000256" key="1">
    <source>
        <dbReference type="ARBA" id="ARBA00004141"/>
    </source>
</evidence>
<dbReference type="EMBL" id="KN832972">
    <property type="protein sequence ID" value="KIM91262.1"/>
    <property type="molecule type" value="Genomic_DNA"/>
</dbReference>
<evidence type="ECO:0000313" key="8">
    <source>
        <dbReference type="Proteomes" id="UP000054166"/>
    </source>
</evidence>